<reference evidence="2 3" key="1">
    <citation type="submission" date="2018-06" db="EMBL/GenBank/DDBJ databases">
        <authorList>
            <consortium name="Pathogen Informatics"/>
            <person name="Doyle S."/>
        </authorList>
    </citation>
    <scope>NUCLEOTIDE SEQUENCE [LARGE SCALE GENOMIC DNA]</scope>
    <source>
        <strain evidence="2 3">NCTC13294</strain>
    </source>
</reference>
<dbReference type="PROSITE" id="PS51257">
    <property type="entry name" value="PROKAR_LIPOPROTEIN"/>
    <property type="match status" value="1"/>
</dbReference>
<name>A0A381EDN9_9GAMM</name>
<dbReference type="AlphaFoldDB" id="A0A381EDN9"/>
<keyword evidence="1" id="KW-0732">Signal</keyword>
<accession>A0A381EDN9</accession>
<dbReference type="RefSeq" id="WP_040389177.1">
    <property type="nucleotide sequence ID" value="NZ_CABMOK010000093.1"/>
</dbReference>
<sequence>MKKLVFFVMLPLLVQACALRSEQGMYEVKMMAGDVLYAKNSPKLDGKGFYRFRDVNGRDYKVKSNLVLYIKPARFKR</sequence>
<gene>
    <name evidence="2" type="ORF">NCTC13294_02216</name>
</gene>
<evidence type="ECO:0000313" key="2">
    <source>
        <dbReference type="EMBL" id="SUX25050.1"/>
    </source>
</evidence>
<keyword evidence="3" id="KW-1185">Reference proteome</keyword>
<protein>
    <recommendedName>
        <fullName evidence="4">Lipoprotein</fullName>
    </recommendedName>
</protein>
<evidence type="ECO:0000313" key="3">
    <source>
        <dbReference type="Proteomes" id="UP000254572"/>
    </source>
</evidence>
<feature type="chain" id="PRO_5016648813" description="Lipoprotein" evidence="1">
    <location>
        <begin position="19"/>
        <end position="77"/>
    </location>
</feature>
<evidence type="ECO:0000256" key="1">
    <source>
        <dbReference type="SAM" id="SignalP"/>
    </source>
</evidence>
<dbReference type="OrthoDB" id="7066848at2"/>
<dbReference type="EMBL" id="UFUW01000001">
    <property type="protein sequence ID" value="SUX25050.1"/>
    <property type="molecule type" value="Genomic_DNA"/>
</dbReference>
<organism evidence="2 3">
    <name type="scientific">Cardiobacterium valvarum</name>
    <dbReference type="NCBI Taxonomy" id="194702"/>
    <lineage>
        <taxon>Bacteria</taxon>
        <taxon>Pseudomonadati</taxon>
        <taxon>Pseudomonadota</taxon>
        <taxon>Gammaproteobacteria</taxon>
        <taxon>Cardiobacteriales</taxon>
        <taxon>Cardiobacteriaceae</taxon>
        <taxon>Cardiobacterium</taxon>
    </lineage>
</organism>
<proteinExistence type="predicted"/>
<evidence type="ECO:0008006" key="4">
    <source>
        <dbReference type="Google" id="ProtNLM"/>
    </source>
</evidence>
<dbReference type="Proteomes" id="UP000254572">
    <property type="component" value="Unassembled WGS sequence"/>
</dbReference>
<feature type="signal peptide" evidence="1">
    <location>
        <begin position="1"/>
        <end position="18"/>
    </location>
</feature>